<dbReference type="EMBL" id="FNUC01000004">
    <property type="protein sequence ID" value="SEF14755.1"/>
    <property type="molecule type" value="Genomic_DNA"/>
</dbReference>
<organism evidence="1 2">
    <name type="scientific">Jiangella alba</name>
    <dbReference type="NCBI Taxonomy" id="561176"/>
    <lineage>
        <taxon>Bacteria</taxon>
        <taxon>Bacillati</taxon>
        <taxon>Actinomycetota</taxon>
        <taxon>Actinomycetes</taxon>
        <taxon>Jiangellales</taxon>
        <taxon>Jiangellaceae</taxon>
        <taxon>Jiangella</taxon>
    </lineage>
</organism>
<reference evidence="2" key="1">
    <citation type="submission" date="2016-10" db="EMBL/GenBank/DDBJ databases">
        <authorList>
            <person name="Varghese N."/>
            <person name="Submissions S."/>
        </authorList>
    </citation>
    <scope>NUCLEOTIDE SEQUENCE [LARGE SCALE GENOMIC DNA]</scope>
    <source>
        <strain evidence="2">DSM 45237</strain>
    </source>
</reference>
<evidence type="ECO:0000313" key="2">
    <source>
        <dbReference type="Proteomes" id="UP000181980"/>
    </source>
</evidence>
<evidence type="ECO:0000313" key="1">
    <source>
        <dbReference type="EMBL" id="SEF14755.1"/>
    </source>
</evidence>
<protein>
    <submittedName>
        <fullName evidence="1">Uncharacterized protein</fullName>
    </submittedName>
</protein>
<accession>A0A1H5PLW6</accession>
<dbReference type="STRING" id="561176.SAMN04488561_4724"/>
<keyword evidence="2" id="KW-1185">Reference proteome</keyword>
<name>A0A1H5PLW6_9ACTN</name>
<dbReference type="Proteomes" id="UP000181980">
    <property type="component" value="Unassembled WGS sequence"/>
</dbReference>
<proteinExistence type="predicted"/>
<dbReference type="AlphaFoldDB" id="A0A1H5PLW6"/>
<gene>
    <name evidence="1" type="ORF">SAMN04488561_4724</name>
</gene>
<sequence>MFNRTARPTSWAVPLVLAALLFLSAVAGTTATALGLWSR</sequence>